<dbReference type="InterPro" id="IPR019734">
    <property type="entry name" value="TPR_rpt"/>
</dbReference>
<dbReference type="SMART" id="SM00028">
    <property type="entry name" value="TPR"/>
    <property type="match status" value="2"/>
</dbReference>
<name>A0A0F9B105_9ZZZZ</name>
<dbReference type="SUPFAM" id="SSF48452">
    <property type="entry name" value="TPR-like"/>
    <property type="match status" value="1"/>
</dbReference>
<dbReference type="AlphaFoldDB" id="A0A0F9B105"/>
<comment type="caution">
    <text evidence="1">The sequence shown here is derived from an EMBL/GenBank/DDBJ whole genome shotgun (WGS) entry which is preliminary data.</text>
</comment>
<proteinExistence type="predicted"/>
<evidence type="ECO:0000313" key="1">
    <source>
        <dbReference type="EMBL" id="KKL15594.1"/>
    </source>
</evidence>
<dbReference type="Pfam" id="PF13181">
    <property type="entry name" value="TPR_8"/>
    <property type="match status" value="1"/>
</dbReference>
<dbReference type="EMBL" id="LAZR01040006">
    <property type="protein sequence ID" value="KKL15594.1"/>
    <property type="molecule type" value="Genomic_DNA"/>
</dbReference>
<protein>
    <submittedName>
        <fullName evidence="1">Uncharacterized protein</fullName>
    </submittedName>
</protein>
<dbReference type="Gene3D" id="1.25.40.10">
    <property type="entry name" value="Tetratricopeptide repeat domain"/>
    <property type="match status" value="1"/>
</dbReference>
<dbReference type="PROSITE" id="PS50005">
    <property type="entry name" value="TPR"/>
    <property type="match status" value="1"/>
</dbReference>
<sequence length="119" mass="13703">ACRYSKRIFNIYLSLGEYYSNSGNIDKAVEYFETAFNLYKTPNTSIYERLATNNVKMLMPVILNYLAIIYFCKGDYKKSGEFVNEGILMSENGCTQAMRWDIFNEPEAVNNLKEISNAS</sequence>
<gene>
    <name evidence="1" type="ORF">LCGC14_2504000</name>
</gene>
<reference evidence="1" key="1">
    <citation type="journal article" date="2015" name="Nature">
        <title>Complex archaea that bridge the gap between prokaryotes and eukaryotes.</title>
        <authorList>
            <person name="Spang A."/>
            <person name="Saw J.H."/>
            <person name="Jorgensen S.L."/>
            <person name="Zaremba-Niedzwiedzka K."/>
            <person name="Martijn J."/>
            <person name="Lind A.E."/>
            <person name="van Eijk R."/>
            <person name="Schleper C."/>
            <person name="Guy L."/>
            <person name="Ettema T.J."/>
        </authorList>
    </citation>
    <scope>NUCLEOTIDE SEQUENCE</scope>
</reference>
<feature type="non-terminal residue" evidence="1">
    <location>
        <position position="1"/>
    </location>
</feature>
<dbReference type="InterPro" id="IPR011990">
    <property type="entry name" value="TPR-like_helical_dom_sf"/>
</dbReference>
<organism evidence="1">
    <name type="scientific">marine sediment metagenome</name>
    <dbReference type="NCBI Taxonomy" id="412755"/>
    <lineage>
        <taxon>unclassified sequences</taxon>
        <taxon>metagenomes</taxon>
        <taxon>ecological metagenomes</taxon>
    </lineage>
</organism>
<accession>A0A0F9B105</accession>